<dbReference type="InterPro" id="IPR036465">
    <property type="entry name" value="vWFA_dom_sf"/>
</dbReference>
<feature type="domain" description="VIT" evidence="11">
    <location>
        <begin position="45"/>
        <end position="177"/>
    </location>
</feature>
<organism evidence="12 13">
    <name type="scientific">Coilia grayii</name>
    <name type="common">Gray's grenadier anchovy</name>
    <dbReference type="NCBI Taxonomy" id="363190"/>
    <lineage>
        <taxon>Eukaryota</taxon>
        <taxon>Metazoa</taxon>
        <taxon>Chordata</taxon>
        <taxon>Craniata</taxon>
        <taxon>Vertebrata</taxon>
        <taxon>Euteleostomi</taxon>
        <taxon>Actinopterygii</taxon>
        <taxon>Neopterygii</taxon>
        <taxon>Teleostei</taxon>
        <taxon>Clupei</taxon>
        <taxon>Clupeiformes</taxon>
        <taxon>Clupeoidei</taxon>
        <taxon>Engraulidae</taxon>
        <taxon>Coilinae</taxon>
        <taxon>Coilia</taxon>
    </lineage>
</organism>
<feature type="compositionally biased region" description="Basic and acidic residues" evidence="8">
    <location>
        <begin position="131"/>
        <end position="142"/>
    </location>
</feature>
<dbReference type="Proteomes" id="UP001591681">
    <property type="component" value="Unassembled WGS sequence"/>
</dbReference>
<dbReference type="GO" id="GO:0004867">
    <property type="term" value="F:serine-type endopeptidase inhibitor activity"/>
    <property type="evidence" value="ECO:0007669"/>
    <property type="project" value="UniProtKB-KW"/>
</dbReference>
<evidence type="ECO:0000256" key="6">
    <source>
        <dbReference type="ARBA" id="ARBA00022900"/>
    </source>
</evidence>
<dbReference type="Pfam" id="PF06668">
    <property type="entry name" value="ITI_HC_C"/>
    <property type="match status" value="1"/>
</dbReference>
<dbReference type="PANTHER" id="PTHR10338">
    <property type="entry name" value="INTER-ALPHA-TRYPSIN INHIBITOR HEAVY CHAIN FAMILY MEMBER"/>
    <property type="match status" value="1"/>
</dbReference>
<keyword evidence="5 9" id="KW-0732">Signal</keyword>
<accession>A0ABD1KTV9</accession>
<comment type="subcellular location">
    <subcellularLocation>
        <location evidence="1">Secreted</location>
    </subcellularLocation>
</comment>
<evidence type="ECO:0000256" key="1">
    <source>
        <dbReference type="ARBA" id="ARBA00004613"/>
    </source>
</evidence>
<dbReference type="SMART" id="SM00609">
    <property type="entry name" value="VIT"/>
    <property type="match status" value="1"/>
</dbReference>
<sequence>METRVLLCVLVVCWSPIGFSQNDSELEDNIFSDLDLVLNVAPRRERRQVKTMLTKETKPHLTELTVKTTVISRYAFTAVYCKMFNRHASAVEGTFQFQIPAAAYVSNFTMIIGGRVFPSEIKPREKKAKRVKEGEGPTDKPKGKGSNNQSEGDMEIFKMSVIIPGRNFAIFMLTYEELLQRRLGYYEHVTSVRPLQLVSRLMVEVTIVEHSRITHLEVLPLRNGKTAAGNTADGRAAMPISTVVERNNSMCRVRFSPSIVQQARLTTTGSLGDFVLRYDVEREMGIGDIQVLDGYFVHYFAPRDLPVVPKNVVFVIDTSASMLGTKMRQTKEALFTILRDLRQGDHFNFVSFSNRVRVWQPGKLVPVNPLSVRDAKKFIYMISPTGATDINSAMQTGSSLLSDYLSSPEAAATNQNSVSLIIFVTDGRPTVGELQTASILGNTQRAVNERFCVFTIGMGHDVDYRLLDRMALENCGTMRRIPEEADARTLLKGFYDEIGTPLLSDIQVEYSEDSVEYVTQHIFSNYFNGSEIVIAGKLTNRSAETLHVQVKASNSDRSIVMETDVPLRQRQIETQRRMKAAGLATGMGLDAVRGIAPSAGSVRPTSKPSTAADTSRGTQRGTQPGGAAQPDRKSPAGTDRKSPAGTDRKSTAGTDRKSTADTDRKSTGDTDRKSTAGTDRKSTADTDRKSTGDTDRKSTGDTDRKSTGDTDRRTTADADADADAGADAKSELASGPGYVERLWGFMSVKDGLRSRLRSHTSREREEHTRLATNLSVAYNFLTPLTDMSVERPQVLADGTFATEATPTKAPAVVAAETGAGPANELPEGDGEGEESEEGGGASSPSQSLTRKKDQPGQGSDAAKATGSAVKRSSKKSVTISKTSADGDPHFVVEFPLSKLTVCFNINGEPGHVLRLVSDHTQSGVTVNGKLIGAPPPPGSHKQLRTYFSTITIVAAKPRRSYIEVTPKKVILDGRDRMVLPCDKSVSVESGDLAVAIAARSNVTVTIRGSIGFVILLHQYKNPAPYQRDHLGFYISNSKGLSKDTHGLLGQFLNEEVALTQLPTDFVAEQPTAGGVTESARPPATALKVKGRTVPVVKKSRRIYSGRQMVDCWFARNNAAKLIDGEYRNYVVSHMFDTDSWPHNANTD</sequence>
<dbReference type="InterPro" id="IPR010600">
    <property type="entry name" value="ITI_HC_C"/>
</dbReference>
<dbReference type="FunFam" id="3.40.50.410:FF:000013">
    <property type="entry name" value="inter-alpha-trypsin inhibitor heavy chain H2"/>
    <property type="match status" value="1"/>
</dbReference>
<evidence type="ECO:0000259" key="11">
    <source>
        <dbReference type="PROSITE" id="PS51468"/>
    </source>
</evidence>
<dbReference type="PANTHER" id="PTHR10338:SF62">
    <property type="entry name" value="INTER-ALPHA-TRYPSIN INHIBITOR HEAVY CHAIN H5"/>
    <property type="match status" value="1"/>
</dbReference>
<keyword evidence="7" id="KW-0325">Glycoprotein</keyword>
<feature type="compositionally biased region" description="Acidic residues" evidence="8">
    <location>
        <begin position="826"/>
        <end position="837"/>
    </location>
</feature>
<evidence type="ECO:0008006" key="14">
    <source>
        <dbReference type="Google" id="ProtNLM"/>
    </source>
</evidence>
<evidence type="ECO:0000256" key="8">
    <source>
        <dbReference type="SAM" id="MobiDB-lite"/>
    </source>
</evidence>
<feature type="region of interest" description="Disordered" evidence="8">
    <location>
        <begin position="123"/>
        <end position="151"/>
    </location>
</feature>
<comment type="caution">
    <text evidence="12">The sequence shown here is derived from an EMBL/GenBank/DDBJ whole genome shotgun (WGS) entry which is preliminary data.</text>
</comment>
<evidence type="ECO:0000256" key="7">
    <source>
        <dbReference type="ARBA" id="ARBA00023180"/>
    </source>
</evidence>
<comment type="similarity">
    <text evidence="2">Belongs to the ITIH family.</text>
</comment>
<dbReference type="PROSITE" id="PS50234">
    <property type="entry name" value="VWFA"/>
    <property type="match status" value="1"/>
</dbReference>
<dbReference type="PROSITE" id="PS51468">
    <property type="entry name" value="VIT"/>
    <property type="match status" value="1"/>
</dbReference>
<keyword evidence="4" id="KW-0646">Protease inhibitor</keyword>
<feature type="region of interest" description="Disordered" evidence="8">
    <location>
        <begin position="596"/>
        <end position="732"/>
    </location>
</feature>
<evidence type="ECO:0000256" key="5">
    <source>
        <dbReference type="ARBA" id="ARBA00022729"/>
    </source>
</evidence>
<feature type="compositionally biased region" description="Basic and acidic residues" evidence="8">
    <location>
        <begin position="630"/>
        <end position="716"/>
    </location>
</feature>
<dbReference type="SMART" id="SM00327">
    <property type="entry name" value="VWA"/>
    <property type="match status" value="1"/>
</dbReference>
<evidence type="ECO:0000256" key="3">
    <source>
        <dbReference type="ARBA" id="ARBA00022525"/>
    </source>
</evidence>
<evidence type="ECO:0000256" key="9">
    <source>
        <dbReference type="SAM" id="SignalP"/>
    </source>
</evidence>
<reference evidence="12 13" key="1">
    <citation type="submission" date="2024-09" db="EMBL/GenBank/DDBJ databases">
        <title>A chromosome-level genome assembly of Gray's grenadier anchovy, Coilia grayii.</title>
        <authorList>
            <person name="Fu Z."/>
        </authorList>
    </citation>
    <scope>NUCLEOTIDE SEQUENCE [LARGE SCALE GENOMIC DNA]</scope>
    <source>
        <strain evidence="12">G4</strain>
        <tissue evidence="12">Muscle</tissue>
    </source>
</reference>
<dbReference type="Pfam" id="PF08487">
    <property type="entry name" value="VIT"/>
    <property type="match status" value="1"/>
</dbReference>
<dbReference type="SUPFAM" id="SSF53300">
    <property type="entry name" value="vWA-like"/>
    <property type="match status" value="1"/>
</dbReference>
<feature type="region of interest" description="Disordered" evidence="8">
    <location>
        <begin position="818"/>
        <end position="884"/>
    </location>
</feature>
<evidence type="ECO:0000313" key="12">
    <source>
        <dbReference type="EMBL" id="KAL2102607.1"/>
    </source>
</evidence>
<dbReference type="Gene3D" id="3.40.50.410">
    <property type="entry name" value="von Willebrand factor, type A domain"/>
    <property type="match status" value="1"/>
</dbReference>
<evidence type="ECO:0000313" key="13">
    <source>
        <dbReference type="Proteomes" id="UP001591681"/>
    </source>
</evidence>
<keyword evidence="6" id="KW-0722">Serine protease inhibitor</keyword>
<feature type="compositionally biased region" description="Polar residues" evidence="8">
    <location>
        <begin position="603"/>
        <end position="622"/>
    </location>
</feature>
<keyword evidence="3" id="KW-0964">Secreted</keyword>
<name>A0ABD1KTV9_9TELE</name>
<dbReference type="InterPro" id="IPR013694">
    <property type="entry name" value="VIT"/>
</dbReference>
<dbReference type="AlphaFoldDB" id="A0ABD1KTV9"/>
<protein>
    <recommendedName>
        <fullName evidence="14">Inter-alpha-trypsin inhibitor heavy chain H5</fullName>
    </recommendedName>
</protein>
<proteinExistence type="inferred from homology"/>
<evidence type="ECO:0000256" key="2">
    <source>
        <dbReference type="ARBA" id="ARBA00010158"/>
    </source>
</evidence>
<dbReference type="InterPro" id="IPR050934">
    <property type="entry name" value="ITIH"/>
</dbReference>
<dbReference type="EMBL" id="JBHFQA010000002">
    <property type="protein sequence ID" value="KAL2102607.1"/>
    <property type="molecule type" value="Genomic_DNA"/>
</dbReference>
<keyword evidence="13" id="KW-1185">Reference proteome</keyword>
<feature type="domain" description="VWFA" evidence="10">
    <location>
        <begin position="311"/>
        <end position="498"/>
    </location>
</feature>
<dbReference type="GO" id="GO:0005576">
    <property type="term" value="C:extracellular region"/>
    <property type="evidence" value="ECO:0007669"/>
    <property type="project" value="UniProtKB-SubCell"/>
</dbReference>
<evidence type="ECO:0000256" key="4">
    <source>
        <dbReference type="ARBA" id="ARBA00022690"/>
    </source>
</evidence>
<feature type="signal peptide" evidence="9">
    <location>
        <begin position="1"/>
        <end position="20"/>
    </location>
</feature>
<dbReference type="InterPro" id="IPR002035">
    <property type="entry name" value="VWF_A"/>
</dbReference>
<evidence type="ECO:0000259" key="10">
    <source>
        <dbReference type="PROSITE" id="PS50234"/>
    </source>
</evidence>
<gene>
    <name evidence="12" type="ORF">ACEWY4_001775</name>
</gene>
<dbReference type="Pfam" id="PF00092">
    <property type="entry name" value="VWA"/>
    <property type="match status" value="1"/>
</dbReference>
<feature type="chain" id="PRO_5044758980" description="Inter-alpha-trypsin inhibitor heavy chain H5" evidence="9">
    <location>
        <begin position="21"/>
        <end position="1147"/>
    </location>
</feature>